<sequence>MTQAINKPVINTLSKPLTDGTQVWDAIAGLHGHPTVLVAHELKLFPLLAKTPRTLQEICQSLNLAPRAARALLSICSSMGFIQLIDGYYSLTPVACEYLLETSPTSFCGWLDLMIANASSFSYEGIKKAIVTDAPVVYEGDSLYKVHEQEEKDELTRTFTRAMHSASVAAALAWPETLNLSSNKRMLDIAGGSGAHSIGATLKWSKLRATILDIAPVCEVAQEYITQYGLQERISTEVSDMWNDPFPSADLHFYSLIYHNYDLEKNRFLTRKSFDSLEPGGRIIIHQWLFNDDLTGPFPTAAYNVIMQLWCAGGQEYSGLELSTLLAEVGFVDIEVKPTFGYWSIVTGRKAQEQC</sequence>
<dbReference type="Proteomes" id="UP000629098">
    <property type="component" value="Unassembled WGS sequence"/>
</dbReference>
<proteinExistence type="predicted"/>
<evidence type="ECO:0000256" key="2">
    <source>
        <dbReference type="ARBA" id="ARBA00022679"/>
    </source>
</evidence>
<evidence type="ECO:0000259" key="6">
    <source>
        <dbReference type="Pfam" id="PF08100"/>
    </source>
</evidence>
<dbReference type="GO" id="GO:0032259">
    <property type="term" value="P:methylation"/>
    <property type="evidence" value="ECO:0007669"/>
    <property type="project" value="UniProtKB-KW"/>
</dbReference>
<dbReference type="SUPFAM" id="SSF46785">
    <property type="entry name" value="Winged helix' DNA-binding domain"/>
    <property type="match status" value="1"/>
</dbReference>
<dbReference type="PANTHER" id="PTHR43712:SF2">
    <property type="entry name" value="O-METHYLTRANSFERASE CICE"/>
    <property type="match status" value="1"/>
</dbReference>
<keyword evidence="2" id="KW-0808">Transferase</keyword>
<dbReference type="GO" id="GO:0008171">
    <property type="term" value="F:O-methyltransferase activity"/>
    <property type="evidence" value="ECO:0007669"/>
    <property type="project" value="InterPro"/>
</dbReference>
<evidence type="ECO:0000256" key="3">
    <source>
        <dbReference type="ARBA" id="ARBA00022691"/>
    </source>
</evidence>
<dbReference type="RefSeq" id="WP_190827605.1">
    <property type="nucleotide sequence ID" value="NZ_CAWPPI010000043.1"/>
</dbReference>
<dbReference type="CDD" id="cd02440">
    <property type="entry name" value="AdoMet_MTases"/>
    <property type="match status" value="1"/>
</dbReference>
<dbReference type="EMBL" id="JACXAE010000043">
    <property type="protein sequence ID" value="MBD2772698.1"/>
    <property type="molecule type" value="Genomic_DNA"/>
</dbReference>
<name>A0A8J7BXD2_9CYAN</name>
<dbReference type="InterPro" id="IPR029063">
    <property type="entry name" value="SAM-dependent_MTases_sf"/>
</dbReference>
<gene>
    <name evidence="7" type="ORF">ICL16_11615</name>
</gene>
<evidence type="ECO:0000256" key="1">
    <source>
        <dbReference type="ARBA" id="ARBA00022603"/>
    </source>
</evidence>
<dbReference type="PANTHER" id="PTHR43712">
    <property type="entry name" value="PUTATIVE (AFU_ORTHOLOGUE AFUA_4G14580)-RELATED"/>
    <property type="match status" value="1"/>
</dbReference>
<protein>
    <submittedName>
        <fullName evidence="7">Methyltransferase</fullName>
    </submittedName>
</protein>
<keyword evidence="1 7" id="KW-0489">Methyltransferase</keyword>
<dbReference type="Pfam" id="PF08100">
    <property type="entry name" value="Dimerisation"/>
    <property type="match status" value="1"/>
</dbReference>
<organism evidence="7 8">
    <name type="scientific">Iningainema tapete BLCC-T55</name>
    <dbReference type="NCBI Taxonomy" id="2748662"/>
    <lineage>
        <taxon>Bacteria</taxon>
        <taxon>Bacillati</taxon>
        <taxon>Cyanobacteriota</taxon>
        <taxon>Cyanophyceae</taxon>
        <taxon>Nostocales</taxon>
        <taxon>Scytonemataceae</taxon>
        <taxon>Iningainema tapete</taxon>
    </lineage>
</organism>
<dbReference type="PROSITE" id="PS51683">
    <property type="entry name" value="SAM_OMT_II"/>
    <property type="match status" value="1"/>
</dbReference>
<dbReference type="InterPro" id="IPR016461">
    <property type="entry name" value="COMT-like"/>
</dbReference>
<dbReference type="SUPFAM" id="SSF53335">
    <property type="entry name" value="S-adenosyl-L-methionine-dependent methyltransferases"/>
    <property type="match status" value="1"/>
</dbReference>
<accession>A0A8J7BXD2</accession>
<dbReference type="InterPro" id="IPR036388">
    <property type="entry name" value="WH-like_DNA-bd_sf"/>
</dbReference>
<dbReference type="Gene3D" id="3.40.50.150">
    <property type="entry name" value="Vaccinia Virus protein VP39"/>
    <property type="match status" value="1"/>
</dbReference>
<evidence type="ECO:0000259" key="5">
    <source>
        <dbReference type="Pfam" id="PF00891"/>
    </source>
</evidence>
<dbReference type="InterPro" id="IPR001077">
    <property type="entry name" value="COMT_C"/>
</dbReference>
<evidence type="ECO:0000313" key="8">
    <source>
        <dbReference type="Proteomes" id="UP000629098"/>
    </source>
</evidence>
<feature type="domain" description="O-methyltransferase dimerisation" evidence="6">
    <location>
        <begin position="35"/>
        <end position="99"/>
    </location>
</feature>
<dbReference type="PIRSF" id="PIRSF005739">
    <property type="entry name" value="O-mtase"/>
    <property type="match status" value="1"/>
</dbReference>
<dbReference type="GO" id="GO:0046983">
    <property type="term" value="F:protein dimerization activity"/>
    <property type="evidence" value="ECO:0007669"/>
    <property type="project" value="InterPro"/>
</dbReference>
<feature type="domain" description="O-methyltransferase C-terminal" evidence="5">
    <location>
        <begin position="140"/>
        <end position="331"/>
    </location>
</feature>
<comment type="caution">
    <text evidence="7">The sequence shown here is derived from an EMBL/GenBank/DDBJ whole genome shotgun (WGS) entry which is preliminary data.</text>
</comment>
<dbReference type="InterPro" id="IPR036390">
    <property type="entry name" value="WH_DNA-bd_sf"/>
</dbReference>
<dbReference type="Pfam" id="PF00891">
    <property type="entry name" value="Methyltransf_2"/>
    <property type="match status" value="1"/>
</dbReference>
<dbReference type="Gene3D" id="1.10.10.10">
    <property type="entry name" value="Winged helix-like DNA-binding domain superfamily/Winged helix DNA-binding domain"/>
    <property type="match status" value="1"/>
</dbReference>
<keyword evidence="3" id="KW-0949">S-adenosyl-L-methionine</keyword>
<feature type="active site" description="Proton acceptor" evidence="4">
    <location>
        <position position="259"/>
    </location>
</feature>
<dbReference type="InterPro" id="IPR012967">
    <property type="entry name" value="COMT_dimerisation"/>
</dbReference>
<reference evidence="7" key="1">
    <citation type="submission" date="2020-09" db="EMBL/GenBank/DDBJ databases">
        <title>Iningainema tapete sp. nov. (Scytonemataceae, Cyanobacteria) from greenhouses in central Florida (USA) produces two types of nodularin with biosynthetic potential for microcystin-LR and anabaenopeptins.</title>
        <authorList>
            <person name="Berthold D.E."/>
            <person name="Lefler F.W."/>
            <person name="Huang I.-S."/>
            <person name="Abdulla H."/>
            <person name="Zimba P.V."/>
            <person name="Laughinghouse H.D. IV."/>
        </authorList>
    </citation>
    <scope>NUCLEOTIDE SEQUENCE</scope>
    <source>
        <strain evidence="7">BLCCT55</strain>
    </source>
</reference>
<keyword evidence="8" id="KW-1185">Reference proteome</keyword>
<dbReference type="AlphaFoldDB" id="A0A8J7BXD2"/>
<evidence type="ECO:0000313" key="7">
    <source>
        <dbReference type="EMBL" id="MBD2772698.1"/>
    </source>
</evidence>
<evidence type="ECO:0000256" key="4">
    <source>
        <dbReference type="PIRSR" id="PIRSR005739-1"/>
    </source>
</evidence>